<feature type="transmembrane region" description="Helical" evidence="1">
    <location>
        <begin position="27"/>
        <end position="50"/>
    </location>
</feature>
<evidence type="ECO:0000256" key="1">
    <source>
        <dbReference type="SAM" id="Phobius"/>
    </source>
</evidence>
<feature type="transmembrane region" description="Helical" evidence="1">
    <location>
        <begin position="95"/>
        <end position="123"/>
    </location>
</feature>
<keyword evidence="1" id="KW-1133">Transmembrane helix</keyword>
<keyword evidence="1" id="KW-0812">Transmembrane</keyword>
<feature type="transmembrane region" description="Helical" evidence="1">
    <location>
        <begin position="70"/>
        <end position="89"/>
    </location>
</feature>
<feature type="transmembrane region" description="Helical" evidence="1">
    <location>
        <begin position="143"/>
        <end position="161"/>
    </location>
</feature>
<sequence length="318" mass="37209">MNFTFANGKSSNKEFYLEEKDIEINRYISILGFFLCSVAAIIQCIILYYFGKKRKILTYNASKIQINIGICLLIQHITHMVSSMCGIINESLPPFIDVVCASLVQGALFAIISLISLLTINAFDVIYGERFFSSIDRNKFFKYCNYICLIFGVVMTIFYILPPFSLSFNLYYLGYEFKADSNSFNLGSEIENKFVVSFLTISFIIYIFIFIEIYRTRKLNKINKKRKFYWSDVKFLAQTIFNFIFYLIIDFSWNYGDKVFYKSRYFQLFSNFLFNINNLCNTILIGLIIGEIRTKLIGLFLCRNFKKPMAVKLCNTTK</sequence>
<evidence type="ECO:0000313" key="3">
    <source>
        <dbReference type="WBParaSite" id="SVE_0366200.1"/>
    </source>
</evidence>
<evidence type="ECO:0000313" key="2">
    <source>
        <dbReference type="Proteomes" id="UP000035680"/>
    </source>
</evidence>
<keyword evidence="2" id="KW-1185">Reference proteome</keyword>
<reference evidence="3" key="2">
    <citation type="submission" date="2015-08" db="UniProtKB">
        <authorList>
            <consortium name="WormBaseParasite"/>
        </authorList>
    </citation>
    <scope>IDENTIFICATION</scope>
</reference>
<keyword evidence="1" id="KW-0472">Membrane</keyword>
<name>A0A0K0F4C6_STRVS</name>
<protein>
    <submittedName>
        <fullName evidence="3">7TM_GPCR_Srx domain-containing protein</fullName>
    </submittedName>
</protein>
<feature type="transmembrane region" description="Helical" evidence="1">
    <location>
        <begin position="235"/>
        <end position="253"/>
    </location>
</feature>
<dbReference type="Proteomes" id="UP000035680">
    <property type="component" value="Unassembled WGS sequence"/>
</dbReference>
<reference evidence="2" key="1">
    <citation type="submission" date="2014-07" db="EMBL/GenBank/DDBJ databases">
        <authorList>
            <person name="Martin A.A"/>
            <person name="De Silva N."/>
        </authorList>
    </citation>
    <scope>NUCLEOTIDE SEQUENCE</scope>
</reference>
<proteinExistence type="predicted"/>
<organism evidence="2 3">
    <name type="scientific">Strongyloides venezuelensis</name>
    <name type="common">Threadworm</name>
    <dbReference type="NCBI Taxonomy" id="75913"/>
    <lineage>
        <taxon>Eukaryota</taxon>
        <taxon>Metazoa</taxon>
        <taxon>Ecdysozoa</taxon>
        <taxon>Nematoda</taxon>
        <taxon>Chromadorea</taxon>
        <taxon>Rhabditida</taxon>
        <taxon>Tylenchina</taxon>
        <taxon>Panagrolaimomorpha</taxon>
        <taxon>Strongyloidoidea</taxon>
        <taxon>Strongyloididae</taxon>
        <taxon>Strongyloides</taxon>
    </lineage>
</organism>
<feature type="transmembrane region" description="Helical" evidence="1">
    <location>
        <begin position="194"/>
        <end position="214"/>
    </location>
</feature>
<accession>A0A0K0F4C6</accession>
<dbReference type="WBParaSite" id="SVE_0366200.1">
    <property type="protein sequence ID" value="SVE_0366200.1"/>
    <property type="gene ID" value="SVE_0366200"/>
</dbReference>
<feature type="transmembrane region" description="Helical" evidence="1">
    <location>
        <begin position="265"/>
        <end position="289"/>
    </location>
</feature>
<dbReference type="AlphaFoldDB" id="A0A0K0F4C6"/>